<evidence type="ECO:0000256" key="1">
    <source>
        <dbReference type="ARBA" id="ARBA00010641"/>
    </source>
</evidence>
<reference evidence="6" key="1">
    <citation type="submission" date="2023-09" db="EMBL/GenBank/DDBJ databases">
        <title>Paucibacter sp. APW11 Genome sequencing and assembly.</title>
        <authorList>
            <person name="Kim I."/>
        </authorList>
    </citation>
    <scope>NUCLEOTIDE SEQUENCE</scope>
    <source>
        <strain evidence="6">APW11</strain>
    </source>
</reference>
<evidence type="ECO:0000313" key="6">
    <source>
        <dbReference type="EMBL" id="MDT8998422.1"/>
    </source>
</evidence>
<evidence type="ECO:0000256" key="4">
    <source>
        <dbReference type="ARBA" id="ARBA00023163"/>
    </source>
</evidence>
<evidence type="ECO:0000313" key="7">
    <source>
        <dbReference type="Proteomes" id="UP001246372"/>
    </source>
</evidence>
<keyword evidence="4" id="KW-0804">Transcription</keyword>
<feature type="domain" description="RNA polymerase sigma-70 ECF-like HTH" evidence="5">
    <location>
        <begin position="17"/>
        <end position="193"/>
    </location>
</feature>
<evidence type="ECO:0000256" key="3">
    <source>
        <dbReference type="ARBA" id="ARBA00023082"/>
    </source>
</evidence>
<protein>
    <submittedName>
        <fullName evidence="6">ECF-type sigma factor</fullName>
    </submittedName>
</protein>
<dbReference type="Proteomes" id="UP001246372">
    <property type="component" value="Unassembled WGS sequence"/>
</dbReference>
<accession>A0ABU3P7Y7</accession>
<dbReference type="NCBIfam" id="TIGR02937">
    <property type="entry name" value="sigma70-ECF"/>
    <property type="match status" value="1"/>
</dbReference>
<dbReference type="PANTHER" id="PTHR43133:SF39">
    <property type="entry name" value="SIMILAR TO RNA POLYMERASE SIGMA-E FACTOR"/>
    <property type="match status" value="1"/>
</dbReference>
<keyword evidence="7" id="KW-1185">Reference proteome</keyword>
<dbReference type="Gene3D" id="1.10.10.10">
    <property type="entry name" value="Winged helix-like DNA-binding domain superfamily/Winged helix DNA-binding domain"/>
    <property type="match status" value="1"/>
</dbReference>
<evidence type="ECO:0000256" key="2">
    <source>
        <dbReference type="ARBA" id="ARBA00023015"/>
    </source>
</evidence>
<dbReference type="InterPro" id="IPR013324">
    <property type="entry name" value="RNA_pol_sigma_r3/r4-like"/>
</dbReference>
<dbReference type="InterPro" id="IPR013325">
    <property type="entry name" value="RNA_pol_sigma_r2"/>
</dbReference>
<dbReference type="SUPFAM" id="SSF88659">
    <property type="entry name" value="Sigma3 and sigma4 domains of RNA polymerase sigma factors"/>
    <property type="match status" value="1"/>
</dbReference>
<dbReference type="EMBL" id="JAVXZY010000001">
    <property type="protein sequence ID" value="MDT8998422.1"/>
    <property type="molecule type" value="Genomic_DNA"/>
</dbReference>
<dbReference type="SUPFAM" id="SSF88946">
    <property type="entry name" value="Sigma2 domain of RNA polymerase sigma factors"/>
    <property type="match status" value="1"/>
</dbReference>
<dbReference type="InterPro" id="IPR039425">
    <property type="entry name" value="RNA_pol_sigma-70-like"/>
</dbReference>
<evidence type="ECO:0000259" key="5">
    <source>
        <dbReference type="Pfam" id="PF07638"/>
    </source>
</evidence>
<gene>
    <name evidence="6" type="ORF">RQP53_03935</name>
</gene>
<proteinExistence type="inferred from homology"/>
<sequence length="200" mass="22106">MTPPPDAPAATDTTLDAMTQLLHAWQGGSSEAFGRIVQALHAEFLRMAASRLRGHDDASLSRGDVVNEAMLRLMNSPADWQNRAHFFATVSLTMRSVLREHARARLAGKRDGGDRVELTLASAELGEEAQAADLLTLDKLLERLGQHDPRAMQILDMTYFAGLQRHDIATVLGVSVPTVDRELRFARAWLVERLGRELEA</sequence>
<name>A0ABU3P7Y7_9BURK</name>
<dbReference type="PANTHER" id="PTHR43133">
    <property type="entry name" value="RNA POLYMERASE ECF-TYPE SIGMA FACTO"/>
    <property type="match status" value="1"/>
</dbReference>
<dbReference type="InterPro" id="IPR053812">
    <property type="entry name" value="HTH_Sigma70_ECF-like"/>
</dbReference>
<keyword evidence="2" id="KW-0805">Transcription regulation</keyword>
<dbReference type="InterPro" id="IPR011517">
    <property type="entry name" value="RNA_pol_sigma70_ECF-like"/>
</dbReference>
<comment type="caution">
    <text evidence="6">The sequence shown here is derived from an EMBL/GenBank/DDBJ whole genome shotgun (WGS) entry which is preliminary data.</text>
</comment>
<dbReference type="InterPro" id="IPR014284">
    <property type="entry name" value="RNA_pol_sigma-70_dom"/>
</dbReference>
<dbReference type="InterPro" id="IPR036388">
    <property type="entry name" value="WH-like_DNA-bd_sf"/>
</dbReference>
<dbReference type="Gene3D" id="1.10.1740.10">
    <property type="match status" value="1"/>
</dbReference>
<dbReference type="NCBIfam" id="TIGR02999">
    <property type="entry name" value="Sig-70_X6"/>
    <property type="match status" value="1"/>
</dbReference>
<dbReference type="RefSeq" id="WP_315648753.1">
    <property type="nucleotide sequence ID" value="NZ_JAVXZY010000001.1"/>
</dbReference>
<organism evidence="6 7">
    <name type="scientific">Roseateles aquae</name>
    <dbReference type="NCBI Taxonomy" id="3077235"/>
    <lineage>
        <taxon>Bacteria</taxon>
        <taxon>Pseudomonadati</taxon>
        <taxon>Pseudomonadota</taxon>
        <taxon>Betaproteobacteria</taxon>
        <taxon>Burkholderiales</taxon>
        <taxon>Sphaerotilaceae</taxon>
        <taxon>Roseateles</taxon>
    </lineage>
</organism>
<dbReference type="Pfam" id="PF07638">
    <property type="entry name" value="Sigma70_ECF"/>
    <property type="match status" value="1"/>
</dbReference>
<keyword evidence="3" id="KW-0731">Sigma factor</keyword>
<comment type="similarity">
    <text evidence="1">Belongs to the sigma-70 factor family. ECF subfamily.</text>
</comment>